<feature type="transmembrane region" description="Helical" evidence="1">
    <location>
        <begin position="115"/>
        <end position="134"/>
    </location>
</feature>
<dbReference type="RefSeq" id="WP_307257255.1">
    <property type="nucleotide sequence ID" value="NZ_JAUSUC010000017.1"/>
</dbReference>
<protein>
    <submittedName>
        <fullName evidence="2">Acid phosphatase family membrane protein YuiD</fullName>
    </submittedName>
</protein>
<feature type="transmembrane region" description="Helical" evidence="1">
    <location>
        <begin position="62"/>
        <end position="81"/>
    </location>
</feature>
<proteinExistence type="predicted"/>
<keyword evidence="1" id="KW-1133">Transmembrane helix</keyword>
<dbReference type="InterPro" id="IPR003832">
    <property type="entry name" value="DUF212"/>
</dbReference>
<reference evidence="2" key="1">
    <citation type="submission" date="2023-07" db="EMBL/GenBank/DDBJ databases">
        <title>Genomic Encyclopedia of Type Strains, Phase IV (KMG-IV): sequencing the most valuable type-strain genomes for metagenomic binning, comparative biology and taxonomic classification.</title>
        <authorList>
            <person name="Goeker M."/>
        </authorList>
    </citation>
    <scope>NUCLEOTIDE SEQUENCE</scope>
    <source>
        <strain evidence="2">DSM 23947</strain>
    </source>
</reference>
<dbReference type="PANTHER" id="PTHR31446">
    <property type="entry name" value="ACID PHOSPHATASE/VANADIUM-DEPENDENT HALOPEROXIDASE-RELATED PROTEIN"/>
    <property type="match status" value="1"/>
</dbReference>
<dbReference type="PANTHER" id="PTHR31446:SF39">
    <property type="entry name" value="ACID PHOSPHATASE_VANADIUM-DEPENDENT HALOPEROXIDASE-RELATED PROTEIN"/>
    <property type="match status" value="1"/>
</dbReference>
<dbReference type="EMBL" id="JAUSUC010000017">
    <property type="protein sequence ID" value="MDQ0215257.1"/>
    <property type="molecule type" value="Genomic_DNA"/>
</dbReference>
<sequence>MTILYIITPFLAWLIAGTLKFIINYIRFGKEALSLVGNGGFPSTHTTVVASELMLIGFREGFTTPLFGLGLTFLFITIIDAKGIRRTVGKHAETLNEHVFNGKKKLRERQGHNRVEIMGGLGLGILIGYIMSVLS</sequence>
<name>A0AAJ1T1V2_9BACI</name>
<evidence type="ECO:0000313" key="3">
    <source>
        <dbReference type="Proteomes" id="UP001237207"/>
    </source>
</evidence>
<dbReference type="Pfam" id="PF02681">
    <property type="entry name" value="DUF212"/>
    <property type="match status" value="1"/>
</dbReference>
<organism evidence="2 3">
    <name type="scientific">Oikeobacillus pervagus</name>
    <dbReference type="NCBI Taxonomy" id="1325931"/>
    <lineage>
        <taxon>Bacteria</taxon>
        <taxon>Bacillati</taxon>
        <taxon>Bacillota</taxon>
        <taxon>Bacilli</taxon>
        <taxon>Bacillales</taxon>
        <taxon>Bacillaceae</taxon>
        <taxon>Oikeobacillus</taxon>
    </lineage>
</organism>
<evidence type="ECO:0000313" key="2">
    <source>
        <dbReference type="EMBL" id="MDQ0215257.1"/>
    </source>
</evidence>
<evidence type="ECO:0000256" key="1">
    <source>
        <dbReference type="SAM" id="Phobius"/>
    </source>
</evidence>
<feature type="transmembrane region" description="Helical" evidence="1">
    <location>
        <begin position="6"/>
        <end position="23"/>
    </location>
</feature>
<keyword evidence="3" id="KW-1185">Reference proteome</keyword>
<dbReference type="Proteomes" id="UP001237207">
    <property type="component" value="Unassembled WGS sequence"/>
</dbReference>
<keyword evidence="1" id="KW-0812">Transmembrane</keyword>
<gene>
    <name evidence="2" type="ORF">J2S13_001657</name>
</gene>
<comment type="caution">
    <text evidence="2">The sequence shown here is derived from an EMBL/GenBank/DDBJ whole genome shotgun (WGS) entry which is preliminary data.</text>
</comment>
<accession>A0AAJ1T1V2</accession>
<keyword evidence="1" id="KW-0472">Membrane</keyword>
<dbReference type="AlphaFoldDB" id="A0AAJ1T1V2"/>